<comment type="caution">
    <text evidence="1">The sequence shown here is derived from an EMBL/GenBank/DDBJ whole genome shotgun (WGS) entry which is preliminary data.</text>
</comment>
<dbReference type="Proteomes" id="UP001596242">
    <property type="component" value="Unassembled WGS sequence"/>
</dbReference>
<gene>
    <name evidence="1" type="ORF">ACFP50_21230</name>
</gene>
<keyword evidence="2" id="KW-1185">Reference proteome</keyword>
<sequence length="205" mass="23098">MTTTTNVKSGKGLSDGVISELATYWNVLPGHEDELRAATQRFADVLHQIPPDKNIHTGLRDSRHVIFDNGQRLMWATTFENDWDPYFDDFVQIGVEHFLDWLQHTAQYTDVSAWVESSGGVEKFRLDNPDIEAQMKRTVGGLKAIVQSVQSPATGYFNQLSAWTMPQIVKAQRLQEAFQQVLDDSRAAEALQHPALEPLLEMAAD</sequence>
<dbReference type="GeneID" id="91544167"/>
<name>A0ABW1M1Z5_9ACTN</name>
<dbReference type="RefSeq" id="WP_326753245.1">
    <property type="nucleotide sequence ID" value="NZ_JBHSPT010000049.1"/>
</dbReference>
<accession>A0ABW1M1Z5</accession>
<dbReference type="EMBL" id="JBHSPT010000049">
    <property type="protein sequence ID" value="MFC6057885.1"/>
    <property type="molecule type" value="Genomic_DNA"/>
</dbReference>
<protein>
    <submittedName>
        <fullName evidence="1">Uncharacterized protein</fullName>
    </submittedName>
</protein>
<evidence type="ECO:0000313" key="2">
    <source>
        <dbReference type="Proteomes" id="UP001596242"/>
    </source>
</evidence>
<organism evidence="1 2">
    <name type="scientific">Streptomyces pratens</name>
    <dbReference type="NCBI Taxonomy" id="887456"/>
    <lineage>
        <taxon>Bacteria</taxon>
        <taxon>Bacillati</taxon>
        <taxon>Actinomycetota</taxon>
        <taxon>Actinomycetes</taxon>
        <taxon>Kitasatosporales</taxon>
        <taxon>Streptomycetaceae</taxon>
        <taxon>Streptomyces</taxon>
    </lineage>
</organism>
<proteinExistence type="predicted"/>
<evidence type="ECO:0000313" key="1">
    <source>
        <dbReference type="EMBL" id="MFC6057885.1"/>
    </source>
</evidence>
<reference evidence="2" key="1">
    <citation type="journal article" date="2019" name="Int. J. Syst. Evol. Microbiol.">
        <title>The Global Catalogue of Microorganisms (GCM) 10K type strain sequencing project: providing services to taxonomists for standard genome sequencing and annotation.</title>
        <authorList>
            <consortium name="The Broad Institute Genomics Platform"/>
            <consortium name="The Broad Institute Genome Sequencing Center for Infectious Disease"/>
            <person name="Wu L."/>
            <person name="Ma J."/>
        </authorList>
    </citation>
    <scope>NUCLEOTIDE SEQUENCE [LARGE SCALE GENOMIC DNA]</scope>
    <source>
        <strain evidence="2">JCM 12763</strain>
    </source>
</reference>